<accession>A0A9N8PRB1</accession>
<proteinExistence type="predicted"/>
<keyword evidence="3" id="KW-1185">Reference proteome</keyword>
<dbReference type="Proteomes" id="UP000745764">
    <property type="component" value="Unassembled WGS sequence"/>
</dbReference>
<dbReference type="EMBL" id="CAINUL010000002">
    <property type="protein sequence ID" value="CAD0107889.1"/>
    <property type="molecule type" value="Genomic_DNA"/>
</dbReference>
<comment type="caution">
    <text evidence="2">The sequence shown here is derived from an EMBL/GenBank/DDBJ whole genome shotgun (WGS) entry which is preliminary data.</text>
</comment>
<feature type="region of interest" description="Disordered" evidence="1">
    <location>
        <begin position="1"/>
        <end position="22"/>
    </location>
</feature>
<evidence type="ECO:0000313" key="2">
    <source>
        <dbReference type="EMBL" id="CAD0107889.1"/>
    </source>
</evidence>
<gene>
    <name evidence="2" type="ORF">AWRI4620_LOCUS2144</name>
</gene>
<reference evidence="2" key="1">
    <citation type="submission" date="2020-06" db="EMBL/GenBank/DDBJ databases">
        <authorList>
            <person name="Onetto C."/>
        </authorList>
    </citation>
    <scope>NUCLEOTIDE SEQUENCE</scope>
</reference>
<name>A0A9N8PRB1_9PEZI</name>
<dbReference type="OrthoDB" id="3911430at2759"/>
<evidence type="ECO:0000256" key="1">
    <source>
        <dbReference type="SAM" id="MobiDB-lite"/>
    </source>
</evidence>
<protein>
    <submittedName>
        <fullName evidence="2">Uncharacterized protein</fullName>
    </submittedName>
</protein>
<dbReference type="AlphaFoldDB" id="A0A9N8PRB1"/>
<organism evidence="2 3">
    <name type="scientific">Aureobasidium uvarum</name>
    <dbReference type="NCBI Taxonomy" id="2773716"/>
    <lineage>
        <taxon>Eukaryota</taxon>
        <taxon>Fungi</taxon>
        <taxon>Dikarya</taxon>
        <taxon>Ascomycota</taxon>
        <taxon>Pezizomycotina</taxon>
        <taxon>Dothideomycetes</taxon>
        <taxon>Dothideomycetidae</taxon>
        <taxon>Dothideales</taxon>
        <taxon>Saccotheciaceae</taxon>
        <taxon>Aureobasidium</taxon>
    </lineage>
</organism>
<sequence>MTESEVKRQSERIAAQKEKEKKELAEKEMLKKEIEIAAKQGLPEDGSLMFKKFTWYSGPFNIDRQEVWQRKEDVRVGVWATKAHWRPEKFYPGQILRITHTYPHSNLDAKYSPDLGQIAMTSVEPVALKMRWAVVLWASSWGIFVLP</sequence>
<evidence type="ECO:0000313" key="3">
    <source>
        <dbReference type="Proteomes" id="UP000745764"/>
    </source>
</evidence>